<feature type="region of interest" description="Disordered" evidence="1">
    <location>
        <begin position="1"/>
        <end position="35"/>
    </location>
</feature>
<evidence type="ECO:0000313" key="3">
    <source>
        <dbReference type="Proteomes" id="UP000042054"/>
    </source>
</evidence>
<dbReference type="Proteomes" id="UP000042054">
    <property type="component" value="Unassembled WGS sequence"/>
</dbReference>
<dbReference type="AlphaFoldDB" id="A0A0U1HQP8"/>
<proteinExistence type="predicted"/>
<gene>
    <name evidence="2" type="ORF">ERS008555_01241</name>
</gene>
<feature type="compositionally biased region" description="Polar residues" evidence="1">
    <location>
        <begin position="26"/>
        <end position="35"/>
    </location>
</feature>
<protein>
    <submittedName>
        <fullName evidence="2">Tail fiber protein</fullName>
    </submittedName>
</protein>
<organism evidence="2 3">
    <name type="scientific">Yersinia rohdei</name>
    <dbReference type="NCBI Taxonomy" id="29485"/>
    <lineage>
        <taxon>Bacteria</taxon>
        <taxon>Pseudomonadati</taxon>
        <taxon>Pseudomonadota</taxon>
        <taxon>Gammaproteobacteria</taxon>
        <taxon>Enterobacterales</taxon>
        <taxon>Yersiniaceae</taxon>
        <taxon>Yersinia</taxon>
    </lineage>
</organism>
<evidence type="ECO:0000313" key="2">
    <source>
        <dbReference type="EMBL" id="CQI88890.1"/>
    </source>
</evidence>
<sequence length="487" mass="50406">MNRTDDPKKQPIPFGVNGPREDIGPTTPTGDNSASYNSGFPPITMLLKAAGGLPPKGQDMNQILYELSSLSRWNSAGALNVYDSTFGAAISGYPKGAVLSNSTFTGCWLNTTDANTANPENTNASLTGWVPAFTYGTTDVTGLAAANVTLTALQAANERITLAGVLTANINLIFPAWSKSWTIVNNCTGNFTVTCKTAAGTGVAVPIGTTAVVFSDGTNITLNGPLMVQDATNSNHAVNLGQGNAQWSPVVGASRNARMSVTAASSTATFTADQLTVTTALNGQTYLLTNFNKTINLGTTGAGGMDTGTVPVAGFVALYAIYNPSNQASAMLAVNTTSVLAPEVCAGIMPSGYTASALVSVWRTASSQLFIGYQQGRKIVTQSSVATSSNTLPASYFALGLTAIVPINAKFVSGWIGITTTAAANNQLFLSSSASGIYEHLIQAAPAVTLNTPIPEMSIITPQTIYYKATSNGSVSLFVININGYSF</sequence>
<evidence type="ECO:0000256" key="1">
    <source>
        <dbReference type="SAM" id="MobiDB-lite"/>
    </source>
</evidence>
<reference evidence="2 3" key="1">
    <citation type="submission" date="2015-03" db="EMBL/GenBank/DDBJ databases">
        <authorList>
            <person name="Murphy D."/>
        </authorList>
    </citation>
    <scope>NUCLEOTIDE SEQUENCE [LARGE SCALE GENOMIC DNA]</scope>
    <source>
        <strain evidence="2 3">68/02</strain>
    </source>
</reference>
<dbReference type="EMBL" id="CTKE01000005">
    <property type="protein sequence ID" value="CQI88890.1"/>
    <property type="molecule type" value="Genomic_DNA"/>
</dbReference>
<accession>A0A0U1HQP8</accession>
<dbReference type="RefSeq" id="WP_197088075.1">
    <property type="nucleotide sequence ID" value="NZ_CTKE01000005.1"/>
</dbReference>
<name>A0A0U1HQP8_YERRO</name>